<sequence>MLVEAEEKRMVEEEQWWKKQEMRQVERKKVGERKQILNGVVGAGGAVEEDGGEGAAGVVEMKEERKVLKKFFAGRREELQMSREAMSESLGHRLRQPDERGKKLVQSAITQEKQPHNTRNYPGSDLLSLGVLRPVPEQQLRIPLTRVQSPYGHYNTQLSWSSFTRRELHHPGYPTRSSFNTEGNNNTVEALPGLPSTQKGTTTTKISNKDKPLDQASTS</sequence>
<feature type="region of interest" description="Disordered" evidence="1">
    <location>
        <begin position="82"/>
        <end position="125"/>
    </location>
</feature>
<dbReference type="EMBL" id="NMUH01001087">
    <property type="protein sequence ID" value="MQL88761.1"/>
    <property type="molecule type" value="Genomic_DNA"/>
</dbReference>
<organism evidence="2 3">
    <name type="scientific">Colocasia esculenta</name>
    <name type="common">Wild taro</name>
    <name type="synonym">Arum esculentum</name>
    <dbReference type="NCBI Taxonomy" id="4460"/>
    <lineage>
        <taxon>Eukaryota</taxon>
        <taxon>Viridiplantae</taxon>
        <taxon>Streptophyta</taxon>
        <taxon>Embryophyta</taxon>
        <taxon>Tracheophyta</taxon>
        <taxon>Spermatophyta</taxon>
        <taxon>Magnoliopsida</taxon>
        <taxon>Liliopsida</taxon>
        <taxon>Araceae</taxon>
        <taxon>Aroideae</taxon>
        <taxon>Colocasieae</taxon>
        <taxon>Colocasia</taxon>
    </lineage>
</organism>
<gene>
    <name evidence="2" type="ORF">Taro_021328</name>
</gene>
<evidence type="ECO:0000256" key="1">
    <source>
        <dbReference type="SAM" id="MobiDB-lite"/>
    </source>
</evidence>
<comment type="caution">
    <text evidence="2">The sequence shown here is derived from an EMBL/GenBank/DDBJ whole genome shotgun (WGS) entry which is preliminary data.</text>
</comment>
<accession>A0A843UYK9</accession>
<dbReference type="Proteomes" id="UP000652761">
    <property type="component" value="Unassembled WGS sequence"/>
</dbReference>
<feature type="compositionally biased region" description="Polar residues" evidence="1">
    <location>
        <begin position="195"/>
        <end position="206"/>
    </location>
</feature>
<evidence type="ECO:0000313" key="3">
    <source>
        <dbReference type="Proteomes" id="UP000652761"/>
    </source>
</evidence>
<proteinExistence type="predicted"/>
<protein>
    <submittedName>
        <fullName evidence="2">Uncharacterized protein</fullName>
    </submittedName>
</protein>
<reference evidence="2" key="1">
    <citation type="submission" date="2017-07" db="EMBL/GenBank/DDBJ databases">
        <title>Taro Niue Genome Assembly and Annotation.</title>
        <authorList>
            <person name="Atibalentja N."/>
            <person name="Keating K."/>
            <person name="Fields C.J."/>
        </authorList>
    </citation>
    <scope>NUCLEOTIDE SEQUENCE</scope>
    <source>
        <strain evidence="2">Niue_2</strain>
        <tissue evidence="2">Leaf</tissue>
    </source>
</reference>
<feature type="region of interest" description="Disordered" evidence="1">
    <location>
        <begin position="171"/>
        <end position="219"/>
    </location>
</feature>
<evidence type="ECO:0000313" key="2">
    <source>
        <dbReference type="EMBL" id="MQL88761.1"/>
    </source>
</evidence>
<feature type="compositionally biased region" description="Polar residues" evidence="1">
    <location>
        <begin position="175"/>
        <end position="188"/>
    </location>
</feature>
<keyword evidence="3" id="KW-1185">Reference proteome</keyword>
<dbReference type="AlphaFoldDB" id="A0A843UYK9"/>
<feature type="compositionally biased region" description="Polar residues" evidence="1">
    <location>
        <begin position="107"/>
        <end position="121"/>
    </location>
</feature>
<name>A0A843UYK9_COLES</name>